<comment type="similarity">
    <text evidence="2">Belongs to the carotenoid/retinoid oxidoreductase family.</text>
</comment>
<comment type="subunit">
    <text evidence="4">Interacts with COX5B; this interaction may contribute to localize PYROXD2 to the inner face of the inner mitochondrial membrane.</text>
</comment>
<evidence type="ECO:0000256" key="4">
    <source>
        <dbReference type="ARBA" id="ARBA00038825"/>
    </source>
</evidence>
<dbReference type="InterPro" id="IPR002937">
    <property type="entry name" value="Amino_oxidase"/>
</dbReference>
<dbReference type="OrthoDB" id="7777654at2759"/>
<comment type="function">
    <text evidence="3">Probable oxidoreductase that may play a role as regulator of mitochondrial function.</text>
</comment>
<evidence type="ECO:0000256" key="2">
    <source>
        <dbReference type="ARBA" id="ARBA00006046"/>
    </source>
</evidence>
<dbReference type="PANTHER" id="PTHR10668:SF103">
    <property type="entry name" value="PYRIDINE NUCLEOTIDE-DISULFIDE OXIDOREDUCTASE DOMAIN-CONTAINING PROTEIN 2"/>
    <property type="match status" value="1"/>
</dbReference>
<dbReference type="Gene3D" id="3.50.50.60">
    <property type="entry name" value="FAD/NAD(P)-binding domain"/>
    <property type="match status" value="2"/>
</dbReference>
<comment type="caution">
    <text evidence="7">The sequence shown here is derived from an EMBL/GenBank/DDBJ whole genome shotgun (WGS) entry which is preliminary data.</text>
</comment>
<comment type="subcellular location">
    <subcellularLocation>
        <location evidence="1">Mitochondrion matrix</location>
    </subcellularLocation>
</comment>
<evidence type="ECO:0000313" key="7">
    <source>
        <dbReference type="EMBL" id="KAJ6648272.1"/>
    </source>
</evidence>
<dbReference type="Pfam" id="PF01593">
    <property type="entry name" value="Amino_oxidase"/>
    <property type="match status" value="1"/>
</dbReference>
<organism evidence="7 8">
    <name type="scientific">Pseudolycoriella hygida</name>
    <dbReference type="NCBI Taxonomy" id="35572"/>
    <lineage>
        <taxon>Eukaryota</taxon>
        <taxon>Metazoa</taxon>
        <taxon>Ecdysozoa</taxon>
        <taxon>Arthropoda</taxon>
        <taxon>Hexapoda</taxon>
        <taxon>Insecta</taxon>
        <taxon>Pterygota</taxon>
        <taxon>Neoptera</taxon>
        <taxon>Endopterygota</taxon>
        <taxon>Diptera</taxon>
        <taxon>Nematocera</taxon>
        <taxon>Sciaroidea</taxon>
        <taxon>Sciaridae</taxon>
        <taxon>Pseudolycoriella</taxon>
    </lineage>
</organism>
<evidence type="ECO:0000313" key="8">
    <source>
        <dbReference type="Proteomes" id="UP001151699"/>
    </source>
</evidence>
<dbReference type="GO" id="GO:0016491">
    <property type="term" value="F:oxidoreductase activity"/>
    <property type="evidence" value="ECO:0007669"/>
    <property type="project" value="InterPro"/>
</dbReference>
<dbReference type="SUPFAM" id="SSF51905">
    <property type="entry name" value="FAD/NAD(P)-binding domain"/>
    <property type="match status" value="1"/>
</dbReference>
<protein>
    <recommendedName>
        <fullName evidence="5">Pyridine nucleotide-disulfide oxidoreductase domain-containing protein 2</fullName>
    </recommendedName>
</protein>
<proteinExistence type="inferred from homology"/>
<reference evidence="7" key="1">
    <citation type="submission" date="2022-07" db="EMBL/GenBank/DDBJ databases">
        <authorList>
            <person name="Trinca V."/>
            <person name="Uliana J.V.C."/>
            <person name="Torres T.T."/>
            <person name="Ward R.J."/>
            <person name="Monesi N."/>
        </authorList>
    </citation>
    <scope>NUCLEOTIDE SEQUENCE</scope>
    <source>
        <strain evidence="7">HSMRA1968</strain>
        <tissue evidence="7">Whole embryos</tissue>
    </source>
</reference>
<evidence type="ECO:0000256" key="1">
    <source>
        <dbReference type="ARBA" id="ARBA00004305"/>
    </source>
</evidence>
<sequence length="599" mass="65576">MSRCISTLQSLRPSRNLFRNGWNRSVSTSVFGDFQFKGKDASEIKSSYDVVIVGAGHNGLVAAGYLQKSGLSVAVLENRHVVGGAAVTEEIVPGFKFSRASYVLSLLRPYIIKDLKLKEHGFNYYFREPYNSYTPIRDDFWSLPEYPAKSLLLSNKLELSQAEIAKFSVKDAEAYKSYEEEMAKYCKAVTHLIDSRPLNMGDSKKLGLRDRFSQLMPTYRALKALGPSRIPDFHDLLTSPASRILDQWFDSEPLKATLATDAVIGTMQGPRCSGTGYVLLHHVFGGIDGRDGAWVYVEGGMGALSASIAASATGLGADIFTNSKVEQINVQNGKAQGVVLKSGVEIKAKTAVLSGTTPHVTFKQLLTEKSTIECLGSEFLNKIQGIDYTSPVTKINVAVDKLPNFIANPSSSPGKVEPWHIGTIHLNCENMDLLSESYTTCKTSNCPSTQPMIEMVIPSTLDPTLCKEGSHVCLLFTQYCPINPSNGSWESPEYKERYAQTVFEIVERYAPGFINSIVGKEVLSPWDLEQEFGLTGGNIFHGAMGTDQLFWLRPIRTKNCWFPETPISGLYLCGSGSHPGGGVMGASGYIAAQTVLANK</sequence>
<dbReference type="PANTHER" id="PTHR10668">
    <property type="entry name" value="PHYTOENE DEHYDROGENASE"/>
    <property type="match status" value="1"/>
</dbReference>
<evidence type="ECO:0000256" key="5">
    <source>
        <dbReference type="ARBA" id="ARBA00040298"/>
    </source>
</evidence>
<dbReference type="EMBL" id="WJQU01000001">
    <property type="protein sequence ID" value="KAJ6648272.1"/>
    <property type="molecule type" value="Genomic_DNA"/>
</dbReference>
<dbReference type="GO" id="GO:0005759">
    <property type="term" value="C:mitochondrial matrix"/>
    <property type="evidence" value="ECO:0007669"/>
    <property type="project" value="UniProtKB-SubCell"/>
</dbReference>
<gene>
    <name evidence="7" type="primary">Pyroxd2</name>
    <name evidence="7" type="ORF">Bhyg_03500</name>
</gene>
<dbReference type="Proteomes" id="UP001151699">
    <property type="component" value="Chromosome A"/>
</dbReference>
<dbReference type="AlphaFoldDB" id="A0A9Q0NDG0"/>
<evidence type="ECO:0000256" key="3">
    <source>
        <dbReference type="ARBA" id="ARBA00037217"/>
    </source>
</evidence>
<keyword evidence="8" id="KW-1185">Reference proteome</keyword>
<dbReference type="InterPro" id="IPR036188">
    <property type="entry name" value="FAD/NAD-bd_sf"/>
</dbReference>
<feature type="domain" description="Amine oxidase" evidence="6">
    <location>
        <begin position="59"/>
        <end position="596"/>
    </location>
</feature>
<accession>A0A9Q0NDG0</accession>
<evidence type="ECO:0000259" key="6">
    <source>
        <dbReference type="Pfam" id="PF01593"/>
    </source>
</evidence>
<name>A0A9Q0NDG0_9DIPT</name>